<comment type="caution">
    <text evidence="1">The sequence shown here is derived from an EMBL/GenBank/DDBJ whole genome shotgun (WGS) entry which is preliminary data.</text>
</comment>
<evidence type="ECO:0000313" key="2">
    <source>
        <dbReference type="Proteomes" id="UP000265798"/>
    </source>
</evidence>
<gene>
    <name evidence="1" type="ORF">DLM75_06515</name>
</gene>
<sequence length="69" mass="8043">MWELLPLIQISSPFERKESLKSRNSHVSIGKGNSYTPDRVIFGIGKELGSTRSSKFFQRRDQRRESIFL</sequence>
<dbReference type="EMBL" id="QHCT01000001">
    <property type="protein sequence ID" value="RHX92813.1"/>
    <property type="molecule type" value="Genomic_DNA"/>
</dbReference>
<proteinExistence type="predicted"/>
<name>A0A396ZEX7_9LEPT</name>
<accession>A0A396ZEX7</accession>
<protein>
    <submittedName>
        <fullName evidence="1">Uncharacterized protein</fullName>
    </submittedName>
</protein>
<evidence type="ECO:0000313" key="1">
    <source>
        <dbReference type="EMBL" id="RHX92813.1"/>
    </source>
</evidence>
<dbReference type="Proteomes" id="UP000265798">
    <property type="component" value="Unassembled WGS sequence"/>
</dbReference>
<reference evidence="2" key="1">
    <citation type="submission" date="2018-05" db="EMBL/GenBank/DDBJ databases">
        <title>Leptospira yasudae sp. nov. and Leptospira stimsonii sp. nov., two pathogenic species of the genus Leptospira isolated from environmental sources.</title>
        <authorList>
            <person name="Casanovas-Massana A."/>
            <person name="Hamond C."/>
            <person name="Santos L.A."/>
            <person name="Hacker K.P."/>
            <person name="Balassiano I."/>
            <person name="Medeiros M.A."/>
            <person name="Reis M.G."/>
            <person name="Ko A.I."/>
            <person name="Wunder E.A."/>
        </authorList>
    </citation>
    <scope>NUCLEOTIDE SEQUENCE [LARGE SCALE GENOMIC DNA]</scope>
    <source>
        <strain evidence="2">Yale</strain>
    </source>
</reference>
<organism evidence="1 2">
    <name type="scientific">Leptospira stimsonii</name>
    <dbReference type="NCBI Taxonomy" id="2202203"/>
    <lineage>
        <taxon>Bacteria</taxon>
        <taxon>Pseudomonadati</taxon>
        <taxon>Spirochaetota</taxon>
        <taxon>Spirochaetia</taxon>
        <taxon>Leptospirales</taxon>
        <taxon>Leptospiraceae</taxon>
        <taxon>Leptospira</taxon>
    </lineage>
</organism>
<dbReference type="AlphaFoldDB" id="A0A396ZEX7"/>